<dbReference type="PANTHER" id="PTHR18868">
    <property type="entry name" value="OS07G0665300 PROTEIN-RELATED"/>
    <property type="match status" value="1"/>
</dbReference>
<dbReference type="EMBL" id="OZ075127">
    <property type="protein sequence ID" value="CAL4945415.1"/>
    <property type="molecule type" value="Genomic_DNA"/>
</dbReference>
<name>A0ABC8YMH0_9POAL</name>
<dbReference type="AlphaFoldDB" id="A0ABC8YMH0"/>
<feature type="compositionally biased region" description="Basic and acidic residues" evidence="1">
    <location>
        <begin position="79"/>
        <end position="91"/>
    </location>
</feature>
<dbReference type="InterPro" id="IPR009003">
    <property type="entry name" value="Peptidase_S1_PA"/>
</dbReference>
<accession>A0ABC8YMH0</accession>
<organism evidence="2 3">
    <name type="scientific">Urochloa decumbens</name>
    <dbReference type="NCBI Taxonomy" id="240449"/>
    <lineage>
        <taxon>Eukaryota</taxon>
        <taxon>Viridiplantae</taxon>
        <taxon>Streptophyta</taxon>
        <taxon>Embryophyta</taxon>
        <taxon>Tracheophyta</taxon>
        <taxon>Spermatophyta</taxon>
        <taxon>Magnoliopsida</taxon>
        <taxon>Liliopsida</taxon>
        <taxon>Poales</taxon>
        <taxon>Poaceae</taxon>
        <taxon>PACMAD clade</taxon>
        <taxon>Panicoideae</taxon>
        <taxon>Panicodae</taxon>
        <taxon>Paniceae</taxon>
        <taxon>Melinidinae</taxon>
        <taxon>Urochloa</taxon>
    </lineage>
</organism>
<feature type="compositionally biased region" description="Basic and acidic residues" evidence="1">
    <location>
        <begin position="43"/>
        <end position="70"/>
    </location>
</feature>
<reference evidence="3" key="1">
    <citation type="submission" date="2024-06" db="EMBL/GenBank/DDBJ databases">
        <authorList>
            <person name="Ryan C."/>
        </authorList>
    </citation>
    <scope>NUCLEOTIDE SEQUENCE [LARGE SCALE GENOMIC DNA]</scope>
</reference>
<dbReference type="PANTHER" id="PTHR18868:SF46">
    <property type="entry name" value="EXPRESSED PROTEIN"/>
    <property type="match status" value="1"/>
</dbReference>
<proteinExistence type="predicted"/>
<sequence>MPKTKRGADHLTTSRSHGTTRSCYTREEIKELLDSVLEGMWGTERDAGADDRTTRSDTSTRARGGGKETNDSLASFLEKIQKTKRSGDHLTTRPSRSTRPRDTGEEFNESLTPSVYTHVLSKEQLGDLDSMGYPKPPTTMLDDGTILVNTFEETFGDIYPKGVWREFSKKVSSNIDRYIVALASFNGCRRSFACTGFLIEWNGSTTVLTSASSVRSSSDENRIDENLRIEVLLPSKRRIEGTLQQYSLHYNVALVSVKDCRVVRPANVQHCRFGWSKVASVGRCFKSGALMATGGDLVSWSGTLDCPCIVRSSCKITKTGIGGPLVNLEGEVIGMNFYDTRIGTPFLLWSEIDSILAHFAEISDSMAGGVGSDSEMNPAAVFWKMDGDHSDRLSRWPVPAPCWRRRGDVDKEKCDDDELVCYDPQSGRNRRYGYILGVKVELY</sequence>
<protein>
    <submittedName>
        <fullName evidence="2">Uncharacterized protein</fullName>
    </submittedName>
</protein>
<evidence type="ECO:0000313" key="3">
    <source>
        <dbReference type="Proteomes" id="UP001497457"/>
    </source>
</evidence>
<dbReference type="Proteomes" id="UP001497457">
    <property type="component" value="Chromosome 17b"/>
</dbReference>
<evidence type="ECO:0000313" key="2">
    <source>
        <dbReference type="EMBL" id="CAL4945415.1"/>
    </source>
</evidence>
<reference evidence="2 3" key="2">
    <citation type="submission" date="2024-10" db="EMBL/GenBank/DDBJ databases">
        <authorList>
            <person name="Ryan C."/>
        </authorList>
    </citation>
    <scope>NUCLEOTIDE SEQUENCE [LARGE SCALE GENOMIC DNA]</scope>
</reference>
<feature type="region of interest" description="Disordered" evidence="1">
    <location>
        <begin position="41"/>
        <end position="112"/>
    </location>
</feature>
<feature type="compositionally biased region" description="Polar residues" evidence="1">
    <location>
        <begin position="11"/>
        <end position="23"/>
    </location>
</feature>
<dbReference type="Gene3D" id="2.40.10.120">
    <property type="match status" value="1"/>
</dbReference>
<keyword evidence="3" id="KW-1185">Reference proteome</keyword>
<dbReference type="SUPFAM" id="SSF50494">
    <property type="entry name" value="Trypsin-like serine proteases"/>
    <property type="match status" value="1"/>
</dbReference>
<dbReference type="Pfam" id="PF13365">
    <property type="entry name" value="Trypsin_2"/>
    <property type="match status" value="1"/>
</dbReference>
<gene>
    <name evidence="2" type="ORF">URODEC1_LOCUS35445</name>
</gene>
<feature type="region of interest" description="Disordered" evidence="1">
    <location>
        <begin position="1"/>
        <end position="23"/>
    </location>
</feature>
<evidence type="ECO:0000256" key="1">
    <source>
        <dbReference type="SAM" id="MobiDB-lite"/>
    </source>
</evidence>